<organism evidence="6 7">
    <name type="scientific">Reinekea marina</name>
    <dbReference type="NCBI Taxonomy" id="1310421"/>
    <lineage>
        <taxon>Bacteria</taxon>
        <taxon>Pseudomonadati</taxon>
        <taxon>Pseudomonadota</taxon>
        <taxon>Gammaproteobacteria</taxon>
        <taxon>Oceanospirillales</taxon>
        <taxon>Saccharospirillaceae</taxon>
        <taxon>Reinekea</taxon>
    </lineage>
</organism>
<dbReference type="PROSITE" id="PS00018">
    <property type="entry name" value="EF_HAND_1"/>
    <property type="match status" value="1"/>
</dbReference>
<dbReference type="InterPro" id="IPR018247">
    <property type="entry name" value="EF_Hand_1_Ca_BS"/>
</dbReference>
<dbReference type="RefSeq" id="WP_290281685.1">
    <property type="nucleotide sequence ID" value="NZ_JAUFQI010000001.1"/>
</dbReference>
<proteinExistence type="predicted"/>
<gene>
    <name evidence="6" type="ORF">ACFOND_10165</name>
</gene>
<feature type="repeat" description="TPR" evidence="3">
    <location>
        <begin position="826"/>
        <end position="859"/>
    </location>
</feature>
<dbReference type="InterPro" id="IPR002509">
    <property type="entry name" value="NODB_dom"/>
</dbReference>
<feature type="domain" description="NodB homology" evidence="5">
    <location>
        <begin position="227"/>
        <end position="416"/>
    </location>
</feature>
<comment type="caution">
    <text evidence="6">The sequence shown here is derived from an EMBL/GenBank/DDBJ whole genome shotgun (WGS) entry which is preliminary data.</text>
</comment>
<dbReference type="Proteomes" id="UP001595710">
    <property type="component" value="Unassembled WGS sequence"/>
</dbReference>
<accession>A0ABV7WU85</accession>
<name>A0ABV7WU85_9GAMM</name>
<dbReference type="CDD" id="cd10917">
    <property type="entry name" value="CE4_NodB_like_6s_7s"/>
    <property type="match status" value="1"/>
</dbReference>
<dbReference type="InterPro" id="IPR011330">
    <property type="entry name" value="Glyco_hydro/deAcase_b/a-brl"/>
</dbReference>
<sequence>MLASRLKNTVIRLLLSVSLTSFALPVLSSEVGRYEQIVELNRKVLFLLSSGADNAVATQRDTFISRNYYYYKQQLLEQALDDFLTLPANERAIKVNQFYSFLHSDQVRAADAISFIDLIDNLLLEHSQAPYLSQTELRQLRQLEQQILVIQDTYQTDITELTSALVTRGLELEPWQNYLDFLQTQYTRNDIYEEFNQQAPALEQPAVRGAEDNSKSDLVWGYGIPDKTVVLTFDDGPHNRNTAAILDTLKEFNVKAYFFAVGKNVGSVNGDAVKLSKSSAQLQRALSEGHILANHSFSHPVLTKLSDDKQKKELEDTNTLLKTVSGIDVTSFRPPYGAKNDQLVQLSRETGMRSIMWNIDSKDWADPMPESIVKRVMADLATKKKGILLFHDIHKQTVQALPELLKALDEEGYKVVDIDGNPFDSVNNKKPAEQPTAAPVASQLYGNSWALVIGVNKYRYWPQLSYAVNDAHGVKEVLQNKYGFEEERIFTLLDENASRENITEHLANILSDPDRVKPNDRVFIFYAGHGMTRVLPSGRNLGYIIPFDAELDKFHSKAISMTHLQDFSDMIPAKHVYFVMDSCYSGIALTRSGGRAARSKYLEEIASRQARQILTAGGADQEVADGGANGHSVFTGMLLQGLEGAADLDQNNIITASELGAYVSPRVSENSNQTPAFGNLVGSEGGEFLFELAPVNISDASLSEEERLKAEILKLEKENIILKRQIAELSNTQIAHNLVRGSLEDISQLSLTQRKLKANEHHGKGLKFYTEKDYKNALSELHTALMYNPSNPGITNDYGFVLFRDKQYKQALFWLEKTIELDAKRIPVYLNIADTLVALNQLSEAVPYYQYYLEVYPDSPLKDRVDEFLNARG</sequence>
<keyword evidence="1" id="KW-0479">Metal-binding</keyword>
<evidence type="ECO:0000256" key="2">
    <source>
        <dbReference type="ARBA" id="ARBA00022801"/>
    </source>
</evidence>
<evidence type="ECO:0000256" key="4">
    <source>
        <dbReference type="SAM" id="Coils"/>
    </source>
</evidence>
<dbReference type="PROSITE" id="PS50005">
    <property type="entry name" value="TPR"/>
    <property type="match status" value="2"/>
</dbReference>
<feature type="coiled-coil region" evidence="4">
    <location>
        <begin position="698"/>
        <end position="732"/>
    </location>
</feature>
<evidence type="ECO:0000313" key="7">
    <source>
        <dbReference type="Proteomes" id="UP001595710"/>
    </source>
</evidence>
<keyword evidence="2" id="KW-0378">Hydrolase</keyword>
<dbReference type="InterPro" id="IPR011600">
    <property type="entry name" value="Pept_C14_caspase"/>
</dbReference>
<dbReference type="InterPro" id="IPR029030">
    <property type="entry name" value="Caspase-like_dom_sf"/>
</dbReference>
<evidence type="ECO:0000256" key="3">
    <source>
        <dbReference type="PROSITE-ProRule" id="PRU00339"/>
    </source>
</evidence>
<dbReference type="SUPFAM" id="SSF88713">
    <property type="entry name" value="Glycoside hydrolase/deacetylase"/>
    <property type="match status" value="1"/>
</dbReference>
<dbReference type="InterPro" id="IPR011990">
    <property type="entry name" value="TPR-like_helical_dom_sf"/>
</dbReference>
<evidence type="ECO:0000313" key="6">
    <source>
        <dbReference type="EMBL" id="MFC3702005.1"/>
    </source>
</evidence>
<dbReference type="Pfam" id="PF00656">
    <property type="entry name" value="Peptidase_C14"/>
    <property type="match status" value="1"/>
</dbReference>
<dbReference type="PANTHER" id="PTHR10587:SF133">
    <property type="entry name" value="CHITIN DEACETYLASE 1-RELATED"/>
    <property type="match status" value="1"/>
</dbReference>
<dbReference type="Pfam" id="PF14559">
    <property type="entry name" value="TPR_19"/>
    <property type="match status" value="1"/>
</dbReference>
<protein>
    <submittedName>
        <fullName evidence="6">Polysaccharide deacetylase family protein</fullName>
    </submittedName>
</protein>
<dbReference type="PANTHER" id="PTHR10587">
    <property type="entry name" value="GLYCOSYL TRANSFERASE-RELATED"/>
    <property type="match status" value="1"/>
</dbReference>
<dbReference type="Gene3D" id="1.25.40.10">
    <property type="entry name" value="Tetratricopeptide repeat domain"/>
    <property type="match status" value="1"/>
</dbReference>
<evidence type="ECO:0000256" key="1">
    <source>
        <dbReference type="ARBA" id="ARBA00022723"/>
    </source>
</evidence>
<dbReference type="Gene3D" id="3.40.50.1460">
    <property type="match status" value="1"/>
</dbReference>
<feature type="repeat" description="TPR" evidence="3">
    <location>
        <begin position="758"/>
        <end position="791"/>
    </location>
</feature>
<dbReference type="SUPFAM" id="SSF48452">
    <property type="entry name" value="TPR-like"/>
    <property type="match status" value="1"/>
</dbReference>
<keyword evidence="3" id="KW-0802">TPR repeat</keyword>
<dbReference type="SUPFAM" id="SSF52129">
    <property type="entry name" value="Caspase-like"/>
    <property type="match status" value="1"/>
</dbReference>
<dbReference type="SMART" id="SM00028">
    <property type="entry name" value="TPR"/>
    <property type="match status" value="3"/>
</dbReference>
<dbReference type="InterPro" id="IPR019734">
    <property type="entry name" value="TPR_rpt"/>
</dbReference>
<keyword evidence="4" id="KW-0175">Coiled coil</keyword>
<dbReference type="InterPro" id="IPR050248">
    <property type="entry name" value="Polysacc_deacetylase_ArnD"/>
</dbReference>
<dbReference type="PROSITE" id="PS51677">
    <property type="entry name" value="NODB"/>
    <property type="match status" value="1"/>
</dbReference>
<keyword evidence="7" id="KW-1185">Reference proteome</keyword>
<evidence type="ECO:0000259" key="5">
    <source>
        <dbReference type="PROSITE" id="PS51677"/>
    </source>
</evidence>
<dbReference type="EMBL" id="JBHRYN010000012">
    <property type="protein sequence ID" value="MFC3702005.1"/>
    <property type="molecule type" value="Genomic_DNA"/>
</dbReference>
<dbReference type="Pfam" id="PF01522">
    <property type="entry name" value="Polysacc_deac_1"/>
    <property type="match status" value="1"/>
</dbReference>
<dbReference type="Gene3D" id="3.20.20.370">
    <property type="entry name" value="Glycoside hydrolase/deacetylase"/>
    <property type="match status" value="1"/>
</dbReference>
<reference evidence="7" key="1">
    <citation type="journal article" date="2019" name="Int. J. Syst. Evol. Microbiol.">
        <title>The Global Catalogue of Microorganisms (GCM) 10K type strain sequencing project: providing services to taxonomists for standard genome sequencing and annotation.</title>
        <authorList>
            <consortium name="The Broad Institute Genomics Platform"/>
            <consortium name="The Broad Institute Genome Sequencing Center for Infectious Disease"/>
            <person name="Wu L."/>
            <person name="Ma J."/>
        </authorList>
    </citation>
    <scope>NUCLEOTIDE SEQUENCE [LARGE SCALE GENOMIC DNA]</scope>
    <source>
        <strain evidence="7">CECT 8288</strain>
    </source>
</reference>